<dbReference type="Gene3D" id="2.60.120.200">
    <property type="match status" value="1"/>
</dbReference>
<organism evidence="1 2">
    <name type="scientific">Acinetobacter johnsonii</name>
    <dbReference type="NCBI Taxonomy" id="40214"/>
    <lineage>
        <taxon>Bacteria</taxon>
        <taxon>Pseudomonadati</taxon>
        <taxon>Pseudomonadota</taxon>
        <taxon>Gammaproteobacteria</taxon>
        <taxon>Moraxellales</taxon>
        <taxon>Moraxellaceae</taxon>
        <taxon>Acinetobacter</taxon>
    </lineage>
</organism>
<gene>
    <name evidence="1" type="ORF">N7566_17490</name>
</gene>
<name>A0AAW6RZV6_ACIJO</name>
<dbReference type="Proteomes" id="UP001157887">
    <property type="component" value="Unassembled WGS sequence"/>
</dbReference>
<protein>
    <submittedName>
        <fullName evidence="1">LamG domain-containing protein</fullName>
    </submittedName>
</protein>
<accession>A0AAW6RZV6</accession>
<reference evidence="1" key="1">
    <citation type="submission" date="2022-09" db="EMBL/GenBank/DDBJ databases">
        <title>Intensive care unit water sources are persistently colonized with multi-drug resistant bacteria and are the site of extensive horizontal gene transfer of antibiotic resistance genes.</title>
        <authorList>
            <person name="Diorio-Toth L."/>
        </authorList>
    </citation>
    <scope>NUCLEOTIDE SEQUENCE</scope>
    <source>
        <strain evidence="1">GD04065</strain>
    </source>
</reference>
<dbReference type="AlphaFoldDB" id="A0AAW6RZV6"/>
<evidence type="ECO:0000313" key="1">
    <source>
        <dbReference type="EMBL" id="MDG9788744.1"/>
    </source>
</evidence>
<comment type="caution">
    <text evidence="1">The sequence shown here is derived from an EMBL/GenBank/DDBJ whole genome shotgun (WGS) entry which is preliminary data.</text>
</comment>
<proteinExistence type="predicted"/>
<dbReference type="SUPFAM" id="SSF49899">
    <property type="entry name" value="Concanavalin A-like lectins/glucanases"/>
    <property type="match status" value="1"/>
</dbReference>
<dbReference type="Pfam" id="PF13385">
    <property type="entry name" value="Laminin_G_3"/>
    <property type="match status" value="1"/>
</dbReference>
<sequence>MSRITLNWTCEIGYESFEVYVSDTAFTSANLPNVFAAGITDLTYILENPPSNPAYVMIASVNGAVKRFSQLMTIYLKRDFDPELSLSIAPWAFYKLNELSGNFHDSSGNNRHLTASVNVLRNQDSIESTKNPSSATNHANLTENWIGKRIGAATLGDSFTVAMWLDIPDSSVLTYGEFFKLGNDSQGFSLGFNDGSVSAPYADHAGRYLLVGHNGVAFRPTTYRFSNVRQKAHLAIRWNSTTLDILINGVLVQTQSTAAMNSATMDTFTVGYGEQAIGFKLPMSRVAIYKGTLSDGDILKLASITATQRV</sequence>
<evidence type="ECO:0000313" key="2">
    <source>
        <dbReference type="Proteomes" id="UP001157887"/>
    </source>
</evidence>
<dbReference type="InterPro" id="IPR013320">
    <property type="entry name" value="ConA-like_dom_sf"/>
</dbReference>
<dbReference type="RefSeq" id="WP_279662212.1">
    <property type="nucleotide sequence ID" value="NZ_JAOECG010000048.1"/>
</dbReference>
<dbReference type="EMBL" id="JAOECG010000048">
    <property type="protein sequence ID" value="MDG9788744.1"/>
    <property type="molecule type" value="Genomic_DNA"/>
</dbReference>